<comment type="catalytic activity">
    <reaction evidence="3">
        <text>UTP + H2O = UMP + diphosphate + H(+)</text>
        <dbReference type="Rhea" id="RHEA:29395"/>
        <dbReference type="ChEBI" id="CHEBI:15377"/>
        <dbReference type="ChEBI" id="CHEBI:15378"/>
        <dbReference type="ChEBI" id="CHEBI:33019"/>
        <dbReference type="ChEBI" id="CHEBI:46398"/>
        <dbReference type="ChEBI" id="CHEBI:57865"/>
        <dbReference type="EC" id="3.6.1.9"/>
    </reaction>
</comment>
<dbReference type="GO" id="GO:0036221">
    <property type="term" value="F:UTP diphosphatase activity"/>
    <property type="evidence" value="ECO:0007669"/>
    <property type="project" value="RHEA"/>
</dbReference>
<feature type="site" description="Important for substrate specificity" evidence="3">
    <location>
        <position position="45"/>
    </location>
</feature>
<accession>A0A2M8QB27</accession>
<comment type="caution">
    <text evidence="4">The sequence shown here is derived from an EMBL/GenBank/DDBJ whole genome shotgun (WGS) entry which is preliminary data.</text>
</comment>
<dbReference type="SUPFAM" id="SSF52972">
    <property type="entry name" value="ITPase-like"/>
    <property type="match status" value="1"/>
</dbReference>
<comment type="similarity">
    <text evidence="3">Belongs to the Maf family. YhdE subfamily.</text>
</comment>
<dbReference type="PANTHER" id="PTHR43213:SF5">
    <property type="entry name" value="BIFUNCTIONAL DTTP_UTP PYROPHOSPHATASE_METHYLTRANSFERASE PROTEIN-RELATED"/>
    <property type="match status" value="1"/>
</dbReference>
<dbReference type="InterPro" id="IPR029001">
    <property type="entry name" value="ITPase-like_fam"/>
</dbReference>
<comment type="cofactor">
    <cofactor evidence="1 3">
        <name>a divalent metal cation</name>
        <dbReference type="ChEBI" id="CHEBI:60240"/>
    </cofactor>
</comment>
<comment type="catalytic activity">
    <reaction evidence="3">
        <text>dTTP + H2O = dTMP + diphosphate + H(+)</text>
        <dbReference type="Rhea" id="RHEA:28534"/>
        <dbReference type="ChEBI" id="CHEBI:15377"/>
        <dbReference type="ChEBI" id="CHEBI:15378"/>
        <dbReference type="ChEBI" id="CHEBI:33019"/>
        <dbReference type="ChEBI" id="CHEBI:37568"/>
        <dbReference type="ChEBI" id="CHEBI:63528"/>
        <dbReference type="EC" id="3.6.1.9"/>
    </reaction>
</comment>
<dbReference type="HAMAP" id="MF_00528">
    <property type="entry name" value="Maf"/>
    <property type="match status" value="1"/>
</dbReference>
<feature type="active site" description="Proton acceptor" evidence="3">
    <location>
        <position position="127"/>
    </location>
</feature>
<dbReference type="GO" id="GO:0036218">
    <property type="term" value="F:dTTP diphosphatase activity"/>
    <property type="evidence" value="ECO:0007669"/>
    <property type="project" value="RHEA"/>
</dbReference>
<dbReference type="AlphaFoldDB" id="A0A2M8QB27"/>
<keyword evidence="3" id="KW-0546">Nucleotide metabolism</keyword>
<sequence length="278" mass="30361">MRDSSHLPIPHSQSSISNLQSPISNLKLSILNPQSSIVLASASPRRRELLALLGVTFQVCPADVDETPLPDETPLETQHRITREKARIARKRLEVGDCAAQVERLPISRAILNPQSPVSDPIIIACDTTVLLDGEMLNKPADADEARTMLRRLRGRAHEVQSAIVVRQGDQERMNIVSSQVTMRDYSLDEIEAYIATGDPFDKAGGYAAQHPSFQPIAQIRGCPLNVVGLALCHLRMLLPHLPDPAPVCVAFTGAPCPRVLDDPHHVVTRLTSPRGSA</sequence>
<comment type="subcellular location">
    <subcellularLocation>
        <location evidence="3">Cytoplasm</location>
    </subcellularLocation>
</comment>
<dbReference type="PANTHER" id="PTHR43213">
    <property type="entry name" value="BIFUNCTIONAL DTTP/UTP PYROPHOSPHATASE/METHYLTRANSFERASE PROTEIN-RELATED"/>
    <property type="match status" value="1"/>
</dbReference>
<dbReference type="CDD" id="cd00555">
    <property type="entry name" value="Maf"/>
    <property type="match status" value="1"/>
</dbReference>
<feature type="site" description="Important for substrate specificity" evidence="3">
    <location>
        <position position="128"/>
    </location>
</feature>
<feature type="site" description="Important for substrate specificity" evidence="3">
    <location>
        <position position="210"/>
    </location>
</feature>
<dbReference type="InterPro" id="IPR003697">
    <property type="entry name" value="Maf-like"/>
</dbReference>
<evidence type="ECO:0000256" key="1">
    <source>
        <dbReference type="ARBA" id="ARBA00001968"/>
    </source>
</evidence>
<dbReference type="Gene3D" id="3.90.950.10">
    <property type="match status" value="1"/>
</dbReference>
<evidence type="ECO:0000256" key="3">
    <source>
        <dbReference type="HAMAP-Rule" id="MF_00528"/>
    </source>
</evidence>
<reference evidence="4 5" key="1">
    <citation type="submission" date="2017-11" db="EMBL/GenBank/DDBJ databases">
        <title>Evolution of Phototrophy in the Chloroflexi Phylum Driven by Horizontal Gene Transfer.</title>
        <authorList>
            <person name="Ward L.M."/>
            <person name="Hemp J."/>
            <person name="Shih P.M."/>
            <person name="Mcglynn S.E."/>
            <person name="Fischer W."/>
        </authorList>
    </citation>
    <scope>NUCLEOTIDE SEQUENCE [LARGE SCALE GENOMIC DNA]</scope>
    <source>
        <strain evidence="4">JP3_7</strain>
    </source>
</reference>
<organism evidence="4 5">
    <name type="scientific">Candidatus Thermofonsia Clade 3 bacterium</name>
    <dbReference type="NCBI Taxonomy" id="2364212"/>
    <lineage>
        <taxon>Bacteria</taxon>
        <taxon>Bacillati</taxon>
        <taxon>Chloroflexota</taxon>
        <taxon>Candidatus Thermofontia</taxon>
        <taxon>Candidatus Thermofonsia Clade 3</taxon>
    </lineage>
</organism>
<name>A0A2M8QB27_9CHLR</name>
<protein>
    <recommendedName>
        <fullName evidence="3">dTTP/UTP pyrophosphatase</fullName>
        <shortName evidence="3">dTTPase/UTPase</shortName>
        <ecNumber evidence="3">3.6.1.9</ecNumber>
    </recommendedName>
    <alternativeName>
        <fullName evidence="3">Nucleoside triphosphate pyrophosphatase</fullName>
    </alternativeName>
    <alternativeName>
        <fullName evidence="3">Nucleotide pyrophosphatase</fullName>
        <shortName evidence="3">Nucleotide PPase</shortName>
    </alternativeName>
</protein>
<evidence type="ECO:0000313" key="5">
    <source>
        <dbReference type="Proteomes" id="UP000230790"/>
    </source>
</evidence>
<dbReference type="NCBIfam" id="TIGR00172">
    <property type="entry name" value="maf"/>
    <property type="match status" value="1"/>
</dbReference>
<dbReference type="GO" id="GO:0009117">
    <property type="term" value="P:nucleotide metabolic process"/>
    <property type="evidence" value="ECO:0007669"/>
    <property type="project" value="UniProtKB-KW"/>
</dbReference>
<proteinExistence type="inferred from homology"/>
<evidence type="ECO:0000256" key="2">
    <source>
        <dbReference type="ARBA" id="ARBA00022801"/>
    </source>
</evidence>
<keyword evidence="3" id="KW-0963">Cytoplasm</keyword>
<dbReference type="EMBL" id="PGTN01000075">
    <property type="protein sequence ID" value="PJF47001.1"/>
    <property type="molecule type" value="Genomic_DNA"/>
</dbReference>
<dbReference type="Proteomes" id="UP000230790">
    <property type="component" value="Unassembled WGS sequence"/>
</dbReference>
<keyword evidence="2 3" id="KW-0378">Hydrolase</keyword>
<gene>
    <name evidence="4" type="primary">maf</name>
    <name evidence="4" type="ORF">CUN48_10920</name>
</gene>
<comment type="caution">
    <text evidence="3">Lacks conserved residue(s) required for the propagation of feature annotation.</text>
</comment>
<dbReference type="GO" id="GO:0005737">
    <property type="term" value="C:cytoplasm"/>
    <property type="evidence" value="ECO:0007669"/>
    <property type="project" value="UniProtKB-SubCell"/>
</dbReference>
<dbReference type="EC" id="3.6.1.9" evidence="3"/>
<dbReference type="Pfam" id="PF02545">
    <property type="entry name" value="Maf"/>
    <property type="match status" value="1"/>
</dbReference>
<evidence type="ECO:0000313" key="4">
    <source>
        <dbReference type="EMBL" id="PJF47001.1"/>
    </source>
</evidence>
<comment type="function">
    <text evidence="3">Nucleoside triphosphate pyrophosphatase that hydrolyzes dTTP and UTP. May have a dual role in cell division arrest and in preventing the incorporation of modified nucleotides into cellular nucleic acids.</text>
</comment>